<dbReference type="GO" id="GO:0000026">
    <property type="term" value="F:alpha-1,2-mannosyltransferase activity"/>
    <property type="evidence" value="ECO:0007669"/>
    <property type="project" value="TreeGrafter"/>
</dbReference>
<name>A0A0P1KSD7_9SACH</name>
<evidence type="ECO:0000256" key="3">
    <source>
        <dbReference type="ARBA" id="ARBA00009105"/>
    </source>
</evidence>
<gene>
    <name evidence="13" type="ORF">LAQU0_S06e02520g</name>
</gene>
<evidence type="ECO:0000256" key="2">
    <source>
        <dbReference type="ARBA" id="ARBA00004922"/>
    </source>
</evidence>
<evidence type="ECO:0000256" key="11">
    <source>
        <dbReference type="SAM" id="MobiDB-lite"/>
    </source>
</evidence>
<keyword evidence="5 12" id="KW-0812">Transmembrane</keyword>
<proteinExistence type="inferred from homology"/>
<sequence length="609" mass="70202">MVLLTKRFNKIFRFSLVVSLCCLIFVLSTRYIDQDLSSLEYVRYLQNYHETYSGNGNKAEAQAEAPSAPAANEKAKGPSGGSALSLQDQKRRQSMQEFYKQVFKNLRQHSPTGKSSRQYDEKCQLNGDIGAREDDYDSWPKLTSKNLGNCLKLSDKEKAMLKDKHYDFVESLKSLVLPKGTYKGDGIVTVGGGKFSMLSFLIIKTLRNLGTHLPVEVFIPPNDEGEEEFCNVLLPKYNAKCIYISDVLPEDIIENFDFKGYQFKSISIIASSFENLLLLDADNFPIKALDNIFEEEPYKSTGMVLWPDFWRRTTNPAYYEIADIAVNYKKRVRNCMDDITPPQAYTKDMKNLENVPLHDLEGTIPDVSTESGQLMIRKSRHLPTVLLSLYYNVNGPTWYYPIFSQKASGEGDKETFIAAANFYGLPFYQVKSVTAVDGYHQPNNKGFRGVAMLQHDFVQDYSRYKWAKSEIENKYAGKSPQFIKQDSSYSPDAMYKTYFEPEDLKEVDIMFVHSNLPKFDPFTLWDNEDLIVDGQHIRSYTNLRRLNNYDLELENFKVFKEYLCVSRTKFKYLDDSLHGDERQWKSMCGYIKDRLHFLEQTHSDAINAS</sequence>
<evidence type="ECO:0000256" key="4">
    <source>
        <dbReference type="ARBA" id="ARBA00022679"/>
    </source>
</evidence>
<feature type="region of interest" description="Disordered" evidence="11">
    <location>
        <begin position="58"/>
        <end position="87"/>
    </location>
</feature>
<dbReference type="GO" id="GO:0000139">
    <property type="term" value="C:Golgi membrane"/>
    <property type="evidence" value="ECO:0007669"/>
    <property type="project" value="UniProtKB-SubCell"/>
</dbReference>
<dbReference type="PANTHER" id="PTHR31646">
    <property type="entry name" value="ALPHA-1,2-MANNOSYLTRANSFERASE MNN2"/>
    <property type="match status" value="1"/>
</dbReference>
<feature type="compositionally biased region" description="Low complexity" evidence="11">
    <location>
        <begin position="58"/>
        <end position="72"/>
    </location>
</feature>
<keyword evidence="8" id="KW-0333">Golgi apparatus</keyword>
<dbReference type="InterPro" id="IPR029044">
    <property type="entry name" value="Nucleotide-diphossugar_trans"/>
</dbReference>
<keyword evidence="9 12" id="KW-0472">Membrane</keyword>
<dbReference type="SUPFAM" id="SSF53448">
    <property type="entry name" value="Nucleotide-diphospho-sugar transferases"/>
    <property type="match status" value="1"/>
</dbReference>
<evidence type="ECO:0000256" key="6">
    <source>
        <dbReference type="ARBA" id="ARBA00022968"/>
    </source>
</evidence>
<evidence type="ECO:0000313" key="14">
    <source>
        <dbReference type="Proteomes" id="UP000236544"/>
    </source>
</evidence>
<evidence type="ECO:0000256" key="1">
    <source>
        <dbReference type="ARBA" id="ARBA00004323"/>
    </source>
</evidence>
<keyword evidence="6" id="KW-0735">Signal-anchor</keyword>
<protein>
    <submittedName>
        <fullName evidence="13">LAQU0S06e02520g1_1</fullName>
    </submittedName>
</protein>
<dbReference type="FunFam" id="3.90.550.10:FF:000177">
    <property type="entry name" value="MNN5p Alpha-1,2-mannosyltransferase"/>
    <property type="match status" value="1"/>
</dbReference>
<dbReference type="InterPro" id="IPR022751">
    <property type="entry name" value="Alpha_mannosyltransferase"/>
</dbReference>
<dbReference type="GO" id="GO:0046354">
    <property type="term" value="P:mannan biosynthetic process"/>
    <property type="evidence" value="ECO:0007669"/>
    <property type="project" value="TreeGrafter"/>
</dbReference>
<evidence type="ECO:0000256" key="12">
    <source>
        <dbReference type="SAM" id="Phobius"/>
    </source>
</evidence>
<evidence type="ECO:0000256" key="9">
    <source>
        <dbReference type="ARBA" id="ARBA00023136"/>
    </source>
</evidence>
<comment type="subcellular location">
    <subcellularLocation>
        <location evidence="1">Golgi apparatus membrane</location>
        <topology evidence="1">Single-pass type II membrane protein</topology>
    </subcellularLocation>
</comment>
<accession>A0A0P1KSD7</accession>
<keyword evidence="10" id="KW-0325">Glycoprotein</keyword>
<comment type="pathway">
    <text evidence="2">Protein modification; protein glycosylation.</text>
</comment>
<evidence type="ECO:0000313" key="13">
    <source>
        <dbReference type="EMBL" id="CUS22636.1"/>
    </source>
</evidence>
<keyword evidence="4" id="KW-0808">Transferase</keyword>
<evidence type="ECO:0000256" key="5">
    <source>
        <dbReference type="ARBA" id="ARBA00022692"/>
    </source>
</evidence>
<keyword evidence="7 12" id="KW-1133">Transmembrane helix</keyword>
<evidence type="ECO:0000256" key="10">
    <source>
        <dbReference type="ARBA" id="ARBA00023180"/>
    </source>
</evidence>
<keyword evidence="14" id="KW-1185">Reference proteome</keyword>
<dbReference type="PANTHER" id="PTHR31646:SF1">
    <property type="entry name" value="ALPHA-1,2-MANNOSYLTRANSFERASE MNN2"/>
    <property type="match status" value="1"/>
</dbReference>
<feature type="transmembrane region" description="Helical" evidence="12">
    <location>
        <begin position="12"/>
        <end position="32"/>
    </location>
</feature>
<dbReference type="EMBL" id="LN890530">
    <property type="protein sequence ID" value="CUS22636.1"/>
    <property type="molecule type" value="Genomic_DNA"/>
</dbReference>
<evidence type="ECO:0000256" key="8">
    <source>
        <dbReference type="ARBA" id="ARBA00023034"/>
    </source>
</evidence>
<comment type="similarity">
    <text evidence="3">Belongs to the MNN1/MNT family.</text>
</comment>
<dbReference type="AlphaFoldDB" id="A0A0P1KSD7"/>
<evidence type="ECO:0000256" key="7">
    <source>
        <dbReference type="ARBA" id="ARBA00022989"/>
    </source>
</evidence>
<dbReference type="Proteomes" id="UP000236544">
    <property type="component" value="Unassembled WGS sequence"/>
</dbReference>
<reference evidence="14" key="1">
    <citation type="submission" date="2015-10" db="EMBL/GenBank/DDBJ databases">
        <authorList>
            <person name="Devillers H."/>
        </authorList>
    </citation>
    <scope>NUCLEOTIDE SEQUENCE [LARGE SCALE GENOMIC DNA]</scope>
</reference>
<organism evidence="13 14">
    <name type="scientific">Lachancea quebecensis</name>
    <dbReference type="NCBI Taxonomy" id="1654605"/>
    <lineage>
        <taxon>Eukaryota</taxon>
        <taxon>Fungi</taxon>
        <taxon>Dikarya</taxon>
        <taxon>Ascomycota</taxon>
        <taxon>Saccharomycotina</taxon>
        <taxon>Saccharomycetes</taxon>
        <taxon>Saccharomycetales</taxon>
        <taxon>Saccharomycetaceae</taxon>
        <taxon>Lachancea</taxon>
    </lineage>
</organism>
<dbReference type="Pfam" id="PF11051">
    <property type="entry name" value="Mannosyl_trans3"/>
    <property type="match status" value="1"/>
</dbReference>
<dbReference type="OrthoDB" id="430354at2759"/>